<comment type="caution">
    <text evidence="2">The sequence shown here is derived from an EMBL/GenBank/DDBJ whole genome shotgun (WGS) entry which is preliminary data.</text>
</comment>
<organism evidence="2 3">
    <name type="scientific">Liquorilactobacillus satsumensis DSM 16230 = JCM 12392</name>
    <dbReference type="NCBI Taxonomy" id="1423801"/>
    <lineage>
        <taxon>Bacteria</taxon>
        <taxon>Bacillati</taxon>
        <taxon>Bacillota</taxon>
        <taxon>Bacilli</taxon>
        <taxon>Lactobacillales</taxon>
        <taxon>Lactobacillaceae</taxon>
        <taxon>Liquorilactobacillus</taxon>
    </lineage>
</organism>
<dbReference type="EMBL" id="AZFQ01000036">
    <property type="protein sequence ID" value="KRL98878.1"/>
    <property type="molecule type" value="Genomic_DNA"/>
</dbReference>
<evidence type="ECO:0008006" key="4">
    <source>
        <dbReference type="Google" id="ProtNLM"/>
    </source>
</evidence>
<keyword evidence="1" id="KW-0472">Membrane</keyword>
<keyword evidence="1" id="KW-0812">Transmembrane</keyword>
<keyword evidence="3" id="KW-1185">Reference proteome</keyword>
<dbReference type="AlphaFoldDB" id="A0A0R1V095"/>
<dbReference type="Proteomes" id="UP000051166">
    <property type="component" value="Unassembled WGS sequence"/>
</dbReference>
<dbReference type="InterPro" id="IPR008407">
    <property type="entry name" value="Brnchd-chn_aa_trnsp_AzlD"/>
</dbReference>
<keyword evidence="1" id="KW-1133">Transmembrane helix</keyword>
<sequence length="77" mass="8463">MSRTLTEFLSFVPLAIMAALWFESLFVQRLGHFPQINLGNLLASVPTVLSAFLSKNLLVIVVVGIISLAAIRFFLSV</sequence>
<reference evidence="2 3" key="1">
    <citation type="journal article" date="2015" name="Genome Announc.">
        <title>Expanding the biotechnology potential of lactobacilli through comparative genomics of 213 strains and associated genera.</title>
        <authorList>
            <person name="Sun Z."/>
            <person name="Harris H.M."/>
            <person name="McCann A."/>
            <person name="Guo C."/>
            <person name="Argimon S."/>
            <person name="Zhang W."/>
            <person name="Yang X."/>
            <person name="Jeffery I.B."/>
            <person name="Cooney J.C."/>
            <person name="Kagawa T.F."/>
            <person name="Liu W."/>
            <person name="Song Y."/>
            <person name="Salvetti E."/>
            <person name="Wrobel A."/>
            <person name="Rasinkangas P."/>
            <person name="Parkhill J."/>
            <person name="Rea M.C."/>
            <person name="O'Sullivan O."/>
            <person name="Ritari J."/>
            <person name="Douillard F.P."/>
            <person name="Paul Ross R."/>
            <person name="Yang R."/>
            <person name="Briner A.E."/>
            <person name="Felis G.E."/>
            <person name="de Vos W.M."/>
            <person name="Barrangou R."/>
            <person name="Klaenhammer T.R."/>
            <person name="Caufield P.W."/>
            <person name="Cui Y."/>
            <person name="Zhang H."/>
            <person name="O'Toole P.W."/>
        </authorList>
    </citation>
    <scope>NUCLEOTIDE SEQUENCE [LARGE SCALE GENOMIC DNA]</scope>
    <source>
        <strain evidence="2 3">DSM 16230</strain>
    </source>
</reference>
<accession>A0A0R1V095</accession>
<evidence type="ECO:0000313" key="2">
    <source>
        <dbReference type="EMBL" id="KRL98878.1"/>
    </source>
</evidence>
<name>A0A0R1V095_9LACO</name>
<feature type="transmembrane region" description="Helical" evidence="1">
    <location>
        <begin position="7"/>
        <end position="27"/>
    </location>
</feature>
<evidence type="ECO:0000313" key="3">
    <source>
        <dbReference type="Proteomes" id="UP000051166"/>
    </source>
</evidence>
<gene>
    <name evidence="2" type="ORF">FD50_GL000691</name>
</gene>
<feature type="transmembrane region" description="Helical" evidence="1">
    <location>
        <begin position="47"/>
        <end position="75"/>
    </location>
</feature>
<dbReference type="PATRIC" id="fig|1423801.4.peg.701"/>
<dbReference type="Pfam" id="PF05437">
    <property type="entry name" value="AzlD"/>
    <property type="match status" value="1"/>
</dbReference>
<proteinExistence type="predicted"/>
<evidence type="ECO:0000256" key="1">
    <source>
        <dbReference type="SAM" id="Phobius"/>
    </source>
</evidence>
<protein>
    <recommendedName>
        <fullName evidence="4">Branched-chain amino acid transport</fullName>
    </recommendedName>
</protein>
<dbReference type="STRING" id="1423801.FD50_GL000691"/>